<sequence>MFNQKLKKAEGFILLQNNLMKTLFVKQATSVGDVEAPTRYYKSQQTLSKLFNKKMGWAK</sequence>
<dbReference type="EMBL" id="QGHS01000066">
    <property type="protein sequence ID" value="PWT46415.1"/>
    <property type="molecule type" value="Genomic_DNA"/>
</dbReference>
<protein>
    <submittedName>
        <fullName evidence="1">Uncharacterized protein</fullName>
    </submittedName>
</protein>
<organism evidence="1 2">
    <name type="scientific">Limosilactobacillus reuteri</name>
    <name type="common">Lactobacillus reuteri</name>
    <dbReference type="NCBI Taxonomy" id="1598"/>
    <lineage>
        <taxon>Bacteria</taxon>
        <taxon>Bacillati</taxon>
        <taxon>Bacillota</taxon>
        <taxon>Bacilli</taxon>
        <taxon>Lactobacillales</taxon>
        <taxon>Lactobacillaceae</taxon>
        <taxon>Limosilactobacillus</taxon>
    </lineage>
</organism>
<gene>
    <name evidence="1" type="ORF">DKZ23_06235</name>
</gene>
<comment type="caution">
    <text evidence="1">The sequence shown here is derived from an EMBL/GenBank/DDBJ whole genome shotgun (WGS) entry which is preliminary data.</text>
</comment>
<proteinExistence type="predicted"/>
<evidence type="ECO:0000313" key="2">
    <source>
        <dbReference type="Proteomes" id="UP000245866"/>
    </source>
</evidence>
<accession>A0A317GHE7</accession>
<reference evidence="1 2" key="1">
    <citation type="journal article" date="2018" name="Front. Microbiol.">
        <title>Comparative Genomics of the Herbivore Gut Symbiont Lactobacillus reuteri Reveals Genetic Diversity and Lifestyle Adaptation.</title>
        <authorList>
            <person name="Zhao J."/>
        </authorList>
    </citation>
    <scope>NUCLEOTIDE SEQUENCE [LARGE SCALE GENOMIC DNA]</scope>
    <source>
        <strain evidence="1 2">LR12</strain>
    </source>
</reference>
<dbReference type="Proteomes" id="UP000245866">
    <property type="component" value="Unassembled WGS sequence"/>
</dbReference>
<dbReference type="RefSeq" id="WP_134907538.1">
    <property type="nucleotide sequence ID" value="NZ_JAJAOX010000355.1"/>
</dbReference>
<dbReference type="AlphaFoldDB" id="A0A317GHE7"/>
<evidence type="ECO:0000313" key="1">
    <source>
        <dbReference type="EMBL" id="PWT46415.1"/>
    </source>
</evidence>
<name>A0A317GHE7_LIMRT</name>